<keyword evidence="1" id="KW-1133">Transmembrane helix</keyword>
<gene>
    <name evidence="2" type="ORF">CEXT_124511</name>
</gene>
<accession>A0AAV4NDD8</accession>
<feature type="transmembrane region" description="Helical" evidence="1">
    <location>
        <begin position="85"/>
        <end position="109"/>
    </location>
</feature>
<feature type="transmembrane region" description="Helical" evidence="1">
    <location>
        <begin position="45"/>
        <end position="64"/>
    </location>
</feature>
<sequence length="132" mass="15345">MRLKDLAIFSRNLLLPFYAFCNIPLVSNLFLSFNTFYPIPSIHSLILLFNSFYPIPSILNLLPTRHYLLPYSFNTQSASTLQYKICSYPSISSTLFLQYSLFLLFNTFYPTHSMHSLSYLPIASTLFLQYTV</sequence>
<keyword evidence="3" id="KW-1185">Reference proteome</keyword>
<proteinExistence type="predicted"/>
<dbReference type="EMBL" id="BPLR01003182">
    <property type="protein sequence ID" value="GIX81903.1"/>
    <property type="molecule type" value="Genomic_DNA"/>
</dbReference>
<dbReference type="Proteomes" id="UP001054945">
    <property type="component" value="Unassembled WGS sequence"/>
</dbReference>
<comment type="caution">
    <text evidence="2">The sequence shown here is derived from an EMBL/GenBank/DDBJ whole genome shotgun (WGS) entry which is preliminary data.</text>
</comment>
<name>A0AAV4NDD8_CAEEX</name>
<dbReference type="AlphaFoldDB" id="A0AAV4NDD8"/>
<evidence type="ECO:0000313" key="2">
    <source>
        <dbReference type="EMBL" id="GIX81903.1"/>
    </source>
</evidence>
<reference evidence="2 3" key="1">
    <citation type="submission" date="2021-06" db="EMBL/GenBank/DDBJ databases">
        <title>Caerostris extrusa draft genome.</title>
        <authorList>
            <person name="Kono N."/>
            <person name="Arakawa K."/>
        </authorList>
    </citation>
    <scope>NUCLEOTIDE SEQUENCE [LARGE SCALE GENOMIC DNA]</scope>
</reference>
<evidence type="ECO:0000256" key="1">
    <source>
        <dbReference type="SAM" id="Phobius"/>
    </source>
</evidence>
<feature type="transmembrane region" description="Helical" evidence="1">
    <location>
        <begin position="12"/>
        <end position="33"/>
    </location>
</feature>
<organism evidence="2 3">
    <name type="scientific">Caerostris extrusa</name>
    <name type="common">Bark spider</name>
    <name type="synonym">Caerostris bankana</name>
    <dbReference type="NCBI Taxonomy" id="172846"/>
    <lineage>
        <taxon>Eukaryota</taxon>
        <taxon>Metazoa</taxon>
        <taxon>Ecdysozoa</taxon>
        <taxon>Arthropoda</taxon>
        <taxon>Chelicerata</taxon>
        <taxon>Arachnida</taxon>
        <taxon>Araneae</taxon>
        <taxon>Araneomorphae</taxon>
        <taxon>Entelegynae</taxon>
        <taxon>Araneoidea</taxon>
        <taxon>Araneidae</taxon>
        <taxon>Caerostris</taxon>
    </lineage>
</organism>
<keyword evidence="1" id="KW-0812">Transmembrane</keyword>
<protein>
    <submittedName>
        <fullName evidence="2">Uncharacterized protein</fullName>
    </submittedName>
</protein>
<evidence type="ECO:0000313" key="3">
    <source>
        <dbReference type="Proteomes" id="UP001054945"/>
    </source>
</evidence>
<keyword evidence="1" id="KW-0472">Membrane</keyword>